<feature type="region of interest" description="Disordered" evidence="1">
    <location>
        <begin position="208"/>
        <end position="252"/>
    </location>
</feature>
<evidence type="ECO:0000313" key="3">
    <source>
        <dbReference type="EMBL" id="KAL3804564.1"/>
    </source>
</evidence>
<dbReference type="Gene3D" id="3.30.1370.110">
    <property type="match status" value="1"/>
</dbReference>
<dbReference type="InterPro" id="IPR002625">
    <property type="entry name" value="Smr_dom"/>
</dbReference>
<dbReference type="CDD" id="cd01763">
    <property type="entry name" value="Ubl_SUMO_like"/>
    <property type="match status" value="1"/>
</dbReference>
<feature type="compositionally biased region" description="Basic residues" evidence="1">
    <location>
        <begin position="225"/>
        <end position="242"/>
    </location>
</feature>
<name>A0ABD3QVX9_9STRA</name>
<dbReference type="SUPFAM" id="SSF160443">
    <property type="entry name" value="SMR domain-like"/>
    <property type="match status" value="1"/>
</dbReference>
<accession>A0ABD3QVX9</accession>
<proteinExistence type="predicted"/>
<dbReference type="Pfam" id="PF01713">
    <property type="entry name" value="Smr"/>
    <property type="match status" value="1"/>
</dbReference>
<dbReference type="Gene3D" id="3.10.20.90">
    <property type="entry name" value="Phosphatidylinositol 3-kinase Catalytic Subunit, Chain A, domain 1"/>
    <property type="match status" value="1"/>
</dbReference>
<evidence type="ECO:0000259" key="2">
    <source>
        <dbReference type="Pfam" id="PF01713"/>
    </source>
</evidence>
<dbReference type="Proteomes" id="UP001530400">
    <property type="component" value="Unassembled WGS sequence"/>
</dbReference>
<sequence length="424" mass="47545">MPRADPFPLPAASTSAASPEHILPFQMGRPETMKHHPMRRDLWTDPAVNTKDAKVWQEYTNNHPLSRRSINVDRVSGKKNIVPYRDISKSLDKYVNVVDDNWGSTGKGKKGKKIRRASSESDEEEQEMIITLFNSGDGCTKELRIKPSTCLRNLFNDYAEECGTPLRCLRFSFNGSTLFLSSLGRKTARDLNLTNRACISVTNILETPSSDSTEEAESPKQIKNSAKKGSGKKHQNKKKSNKSKPTIKLYETEETAKEHHSIVLSKLFEEAEPIFKVIRQRLNNLSLEKKSPKARRFSDKKRDESPTSVVYNPDTFGLGGKAGKTSYTVNVGQVENLYISIKRNSKKCISRQNAMIDLHGCTKDQALSKLDEALVDWVDTAMKGEYPWVMPVEIVCGGGNQILSEVVEGWIRGRKNVANAPKGQ</sequence>
<comment type="caution">
    <text evidence="3">The sequence shown here is derived from an EMBL/GenBank/DDBJ whole genome shotgun (WGS) entry which is preliminary data.</text>
</comment>
<feature type="domain" description="Smr" evidence="2">
    <location>
        <begin position="356"/>
        <end position="419"/>
    </location>
</feature>
<dbReference type="EMBL" id="JALLPJ020000038">
    <property type="protein sequence ID" value="KAL3804564.1"/>
    <property type="molecule type" value="Genomic_DNA"/>
</dbReference>
<keyword evidence="4" id="KW-1185">Reference proteome</keyword>
<organism evidence="3 4">
    <name type="scientific">Cyclotella atomus</name>
    <dbReference type="NCBI Taxonomy" id="382360"/>
    <lineage>
        <taxon>Eukaryota</taxon>
        <taxon>Sar</taxon>
        <taxon>Stramenopiles</taxon>
        <taxon>Ochrophyta</taxon>
        <taxon>Bacillariophyta</taxon>
        <taxon>Coscinodiscophyceae</taxon>
        <taxon>Thalassiosirophycidae</taxon>
        <taxon>Stephanodiscales</taxon>
        <taxon>Stephanodiscaceae</taxon>
        <taxon>Cyclotella</taxon>
    </lineage>
</organism>
<gene>
    <name evidence="3" type="ORF">ACHAWO_005459</name>
</gene>
<evidence type="ECO:0000313" key="4">
    <source>
        <dbReference type="Proteomes" id="UP001530400"/>
    </source>
</evidence>
<dbReference type="AlphaFoldDB" id="A0ABD3QVX9"/>
<dbReference type="InterPro" id="IPR029071">
    <property type="entry name" value="Ubiquitin-like_domsf"/>
</dbReference>
<dbReference type="InterPro" id="IPR036063">
    <property type="entry name" value="Smr_dom_sf"/>
</dbReference>
<feature type="compositionally biased region" description="Low complexity" evidence="1">
    <location>
        <begin position="10"/>
        <end position="19"/>
    </location>
</feature>
<feature type="region of interest" description="Disordered" evidence="1">
    <location>
        <begin position="1"/>
        <end position="21"/>
    </location>
</feature>
<dbReference type="SUPFAM" id="SSF54236">
    <property type="entry name" value="Ubiquitin-like"/>
    <property type="match status" value="1"/>
</dbReference>
<evidence type="ECO:0000256" key="1">
    <source>
        <dbReference type="SAM" id="MobiDB-lite"/>
    </source>
</evidence>
<protein>
    <recommendedName>
        <fullName evidence="2">Smr domain-containing protein</fullName>
    </recommendedName>
</protein>
<reference evidence="3 4" key="1">
    <citation type="submission" date="2024-10" db="EMBL/GenBank/DDBJ databases">
        <title>Updated reference genomes for cyclostephanoid diatoms.</title>
        <authorList>
            <person name="Roberts W.R."/>
            <person name="Alverson A.J."/>
        </authorList>
    </citation>
    <scope>NUCLEOTIDE SEQUENCE [LARGE SCALE GENOMIC DNA]</scope>
    <source>
        <strain evidence="3 4">AJA010-31</strain>
    </source>
</reference>